<feature type="transmembrane region" description="Helical" evidence="5">
    <location>
        <begin position="38"/>
        <end position="56"/>
    </location>
</feature>
<organism evidence="6 7">
    <name type="scientific">Acidithiobacillus caldus</name>
    <dbReference type="NCBI Taxonomy" id="33059"/>
    <lineage>
        <taxon>Bacteria</taxon>
        <taxon>Pseudomonadati</taxon>
        <taxon>Pseudomonadota</taxon>
        <taxon>Acidithiobacillia</taxon>
        <taxon>Acidithiobacillales</taxon>
        <taxon>Acidithiobacillaceae</taxon>
        <taxon>Acidithiobacillus</taxon>
    </lineage>
</organism>
<dbReference type="GO" id="GO:0032259">
    <property type="term" value="P:methylation"/>
    <property type="evidence" value="ECO:0007669"/>
    <property type="project" value="UniProtKB-KW"/>
</dbReference>
<keyword evidence="2 5" id="KW-0812">Transmembrane</keyword>
<name>A0A1E7YNY8_9PROT</name>
<feature type="transmembrane region" description="Helical" evidence="5">
    <location>
        <begin position="6"/>
        <end position="26"/>
    </location>
</feature>
<evidence type="ECO:0000256" key="2">
    <source>
        <dbReference type="ARBA" id="ARBA00022692"/>
    </source>
</evidence>
<evidence type="ECO:0000313" key="6">
    <source>
        <dbReference type="EMBL" id="OFC36995.1"/>
    </source>
</evidence>
<evidence type="ECO:0000313" key="7">
    <source>
        <dbReference type="Proteomes" id="UP000175616"/>
    </source>
</evidence>
<accession>A0A1E7YNY8</accession>
<dbReference type="GO" id="GO:0012505">
    <property type="term" value="C:endomembrane system"/>
    <property type="evidence" value="ECO:0007669"/>
    <property type="project" value="UniProtKB-SubCell"/>
</dbReference>
<comment type="subcellular location">
    <subcellularLocation>
        <location evidence="1">Endomembrane system</location>
        <topology evidence="1">Multi-pass membrane protein</topology>
    </subcellularLocation>
</comment>
<comment type="caution">
    <text evidence="6">The sequence shown here is derived from an EMBL/GenBank/DDBJ whole genome shotgun (WGS) entry which is preliminary data.</text>
</comment>
<sequence length="189" mass="21325">MTVSTILLVTALSVWVLLEMGLEYFFRSPPNANRLDRWSSKIFNVVILSSIVGWVLTVANDVRHESHVALYQPRVACSLLAAGLLLRSYAVITLKNHFTVDLAIQPGHRLIRHGPYRIVRHPSYTGALLCFSGLAFSVGYWGTTLIILIPVISAYIWRITNEEHILTKAFGDVYQEYCSSTYRLFPGII</sequence>
<dbReference type="InterPro" id="IPR007318">
    <property type="entry name" value="Phopholipid_MeTrfase"/>
</dbReference>
<dbReference type="PANTHER" id="PTHR43847:SF1">
    <property type="entry name" value="BLL3993 PROTEIN"/>
    <property type="match status" value="1"/>
</dbReference>
<dbReference type="Pfam" id="PF04191">
    <property type="entry name" value="PEMT"/>
    <property type="match status" value="1"/>
</dbReference>
<dbReference type="Proteomes" id="UP000175616">
    <property type="component" value="Unassembled WGS sequence"/>
</dbReference>
<dbReference type="Gene3D" id="1.20.120.1630">
    <property type="match status" value="1"/>
</dbReference>
<evidence type="ECO:0000256" key="1">
    <source>
        <dbReference type="ARBA" id="ARBA00004127"/>
    </source>
</evidence>
<keyword evidence="6" id="KW-0489">Methyltransferase</keyword>
<evidence type="ECO:0000256" key="3">
    <source>
        <dbReference type="ARBA" id="ARBA00022989"/>
    </source>
</evidence>
<dbReference type="PANTHER" id="PTHR43847">
    <property type="entry name" value="BLL3993 PROTEIN"/>
    <property type="match status" value="1"/>
</dbReference>
<evidence type="ECO:0000256" key="5">
    <source>
        <dbReference type="SAM" id="Phobius"/>
    </source>
</evidence>
<evidence type="ECO:0000256" key="4">
    <source>
        <dbReference type="ARBA" id="ARBA00023136"/>
    </source>
</evidence>
<reference evidence="6 7" key="1">
    <citation type="submission" date="2016-06" db="EMBL/GenBank/DDBJ databases">
        <title>Gene turnover analysis identifies the evolutionary adaptation of the extremophile Acidithiobacillus caldus.</title>
        <authorList>
            <person name="Zhang X."/>
        </authorList>
    </citation>
    <scope>NUCLEOTIDE SEQUENCE [LARGE SCALE GENOMIC DNA]</scope>
    <source>
        <strain evidence="6 7">DX</strain>
    </source>
</reference>
<keyword evidence="6" id="KW-0808">Transferase</keyword>
<feature type="transmembrane region" description="Helical" evidence="5">
    <location>
        <begin position="127"/>
        <end position="157"/>
    </location>
</feature>
<keyword evidence="4 5" id="KW-0472">Membrane</keyword>
<dbReference type="InterPro" id="IPR052527">
    <property type="entry name" value="Metal_cation-efflux_comp"/>
</dbReference>
<keyword evidence="3 5" id="KW-1133">Transmembrane helix</keyword>
<dbReference type="AlphaFoldDB" id="A0A1E7YNY8"/>
<protein>
    <submittedName>
        <fullName evidence="6">Isoprenylcysteine carboxyl methyltransferase</fullName>
    </submittedName>
</protein>
<dbReference type="RefSeq" id="WP_070114787.1">
    <property type="nucleotide sequence ID" value="NZ_LZYE01000102.1"/>
</dbReference>
<gene>
    <name evidence="6" type="ORF">BAE27_04655</name>
</gene>
<proteinExistence type="predicted"/>
<dbReference type="EMBL" id="LZYE01000102">
    <property type="protein sequence ID" value="OFC36995.1"/>
    <property type="molecule type" value="Genomic_DNA"/>
</dbReference>
<dbReference type="GO" id="GO:0008168">
    <property type="term" value="F:methyltransferase activity"/>
    <property type="evidence" value="ECO:0007669"/>
    <property type="project" value="UniProtKB-KW"/>
</dbReference>